<evidence type="ECO:0000313" key="6">
    <source>
        <dbReference type="EMBL" id="MBB1098482.1"/>
    </source>
</evidence>
<dbReference type="AlphaFoldDB" id="A0A7W3UMW9"/>
<dbReference type="PANTHER" id="PTHR43222:SF2">
    <property type="entry name" value="NUDIX HYDROLASE 23, CHLOROPLASTIC"/>
    <property type="match status" value="1"/>
</dbReference>
<dbReference type="InterPro" id="IPR020084">
    <property type="entry name" value="NUDIX_hydrolase_CS"/>
</dbReference>
<evidence type="ECO:0000256" key="4">
    <source>
        <dbReference type="RuleBase" id="RU003476"/>
    </source>
</evidence>
<dbReference type="SUPFAM" id="SSF55811">
    <property type="entry name" value="Nudix"/>
    <property type="match status" value="1"/>
</dbReference>
<sequence>MVWKKYKGRQRKVCPNCHYVHWSNEKISVGGLVARDKQILLVQRAQRPGKGLWTIPGGFVEQEETMQEAIKREIKEETGVIAEPQRIVSTAEIPEKKCHEIYVTFALAFVSGDVVIQHSEILEAHFFTLTQAMDLPLADLTRQLLTNNSANHLSPLGIKPELANGFYLYG</sequence>
<gene>
    <name evidence="6" type="ORF">H5S09_11165</name>
</gene>
<name>A0A7W3UMW9_9LACO</name>
<dbReference type="EMBL" id="JACIVA010000060">
    <property type="protein sequence ID" value="MBB1098482.1"/>
    <property type="molecule type" value="Genomic_DNA"/>
</dbReference>
<evidence type="ECO:0000256" key="1">
    <source>
        <dbReference type="ARBA" id="ARBA00001946"/>
    </source>
</evidence>
<evidence type="ECO:0000256" key="2">
    <source>
        <dbReference type="ARBA" id="ARBA00022801"/>
    </source>
</evidence>
<comment type="similarity">
    <text evidence="4">Belongs to the Nudix hydrolase family.</text>
</comment>
<dbReference type="Proteomes" id="UP000517106">
    <property type="component" value="Unassembled WGS sequence"/>
</dbReference>
<dbReference type="Pfam" id="PF00293">
    <property type="entry name" value="NUDIX"/>
    <property type="match status" value="1"/>
</dbReference>
<dbReference type="GO" id="GO:0016787">
    <property type="term" value="F:hydrolase activity"/>
    <property type="evidence" value="ECO:0007669"/>
    <property type="project" value="UniProtKB-KW"/>
</dbReference>
<protein>
    <submittedName>
        <fullName evidence="6">NUDIX domain-containing protein</fullName>
    </submittedName>
</protein>
<comment type="caution">
    <text evidence="6">The sequence shown here is derived from an EMBL/GenBank/DDBJ whole genome shotgun (WGS) entry which is preliminary data.</text>
</comment>
<evidence type="ECO:0000259" key="5">
    <source>
        <dbReference type="PROSITE" id="PS51462"/>
    </source>
</evidence>
<dbReference type="InterPro" id="IPR020476">
    <property type="entry name" value="Nudix_hydrolase"/>
</dbReference>
<evidence type="ECO:0000256" key="3">
    <source>
        <dbReference type="ARBA" id="ARBA00022842"/>
    </source>
</evidence>
<keyword evidence="2 4" id="KW-0378">Hydrolase</keyword>
<dbReference type="Gene3D" id="3.90.79.10">
    <property type="entry name" value="Nucleoside Triphosphate Pyrophosphohydrolase"/>
    <property type="match status" value="1"/>
</dbReference>
<organism evidence="6 7">
    <name type="scientific">Limosilactobacillus rudii</name>
    <dbReference type="NCBI Taxonomy" id="2759755"/>
    <lineage>
        <taxon>Bacteria</taxon>
        <taxon>Bacillati</taxon>
        <taxon>Bacillota</taxon>
        <taxon>Bacilli</taxon>
        <taxon>Lactobacillales</taxon>
        <taxon>Lactobacillaceae</taxon>
        <taxon>Limosilactobacillus</taxon>
    </lineage>
</organism>
<reference evidence="6 7" key="1">
    <citation type="submission" date="2020-07" db="EMBL/GenBank/DDBJ databases">
        <title>Description of Limosilactobacillus balticus sp. nov., Limosilactobacillus agrestis sp. nov., Limosilactobacillus albertensis sp. nov., Limosilactobacillus rudii sp. nov., Limosilactobacillus fastidiosus sp. nov., five novel Limosilactobacillus species isolated from the vertebrate gastrointestinal tract, and proposal of 6 subspecies of Limosilactobacillus reuteri adapted to the gastrointestinal tract of specific vertebrate hosts.</title>
        <authorList>
            <person name="Li F."/>
            <person name="Cheng C."/>
            <person name="Zheng J."/>
            <person name="Quevedo R.M."/>
            <person name="Li J."/>
            <person name="Roos S."/>
            <person name="Gaenzle M.G."/>
            <person name="Walter J."/>
        </authorList>
    </citation>
    <scope>NUCLEOTIDE SEQUENCE [LARGE SCALE GENOMIC DNA]</scope>
    <source>
        <strain evidence="6 7">STM2_1</strain>
    </source>
</reference>
<dbReference type="InterPro" id="IPR000086">
    <property type="entry name" value="NUDIX_hydrolase_dom"/>
</dbReference>
<dbReference type="PROSITE" id="PS00893">
    <property type="entry name" value="NUDIX_BOX"/>
    <property type="match status" value="1"/>
</dbReference>
<dbReference type="InterPro" id="IPR015797">
    <property type="entry name" value="NUDIX_hydrolase-like_dom_sf"/>
</dbReference>
<comment type="cofactor">
    <cofactor evidence="1">
        <name>Mg(2+)</name>
        <dbReference type="ChEBI" id="CHEBI:18420"/>
    </cofactor>
</comment>
<keyword evidence="3" id="KW-0460">Magnesium</keyword>
<proteinExistence type="inferred from homology"/>
<dbReference type="PANTHER" id="PTHR43222">
    <property type="entry name" value="NUDIX HYDROLASE 23"/>
    <property type="match status" value="1"/>
</dbReference>
<evidence type="ECO:0000313" key="7">
    <source>
        <dbReference type="Proteomes" id="UP000517106"/>
    </source>
</evidence>
<dbReference type="PRINTS" id="PR00502">
    <property type="entry name" value="NUDIXFAMILY"/>
</dbReference>
<keyword evidence="7" id="KW-1185">Reference proteome</keyword>
<feature type="domain" description="Nudix hydrolase" evidence="5">
    <location>
        <begin position="24"/>
        <end position="150"/>
    </location>
</feature>
<dbReference type="PROSITE" id="PS51462">
    <property type="entry name" value="NUDIX"/>
    <property type="match status" value="1"/>
</dbReference>
<accession>A0A7W3UMW9</accession>